<evidence type="ECO:0000313" key="2">
    <source>
        <dbReference type="EMBL" id="KTD39042.1"/>
    </source>
</evidence>
<dbReference type="PATRIC" id="fig|29423.5.peg.1217"/>
<protein>
    <submittedName>
        <fullName evidence="2">Uncharacterized protein</fullName>
    </submittedName>
</protein>
<reference evidence="2 3" key="1">
    <citation type="submission" date="2015-11" db="EMBL/GenBank/DDBJ databases">
        <title>Genomic analysis of 38 Legionella species identifies large and diverse effector repertoires.</title>
        <authorList>
            <person name="Burstein D."/>
            <person name="Amaro F."/>
            <person name="Zusman T."/>
            <person name="Lifshitz Z."/>
            <person name="Cohen O."/>
            <person name="Gilbert J.A."/>
            <person name="Pupko T."/>
            <person name="Shuman H.A."/>
            <person name="Segal G."/>
        </authorList>
    </citation>
    <scope>NUCLEOTIDE SEQUENCE [LARGE SCALE GENOMIC DNA]</scope>
    <source>
        <strain evidence="2 3">Oak Ridge-10</strain>
    </source>
</reference>
<evidence type="ECO:0000256" key="1">
    <source>
        <dbReference type="SAM" id="SignalP"/>
    </source>
</evidence>
<keyword evidence="1" id="KW-0732">Signal</keyword>
<organism evidence="2 3">
    <name type="scientific">Legionella oakridgensis</name>
    <dbReference type="NCBI Taxonomy" id="29423"/>
    <lineage>
        <taxon>Bacteria</taxon>
        <taxon>Pseudomonadati</taxon>
        <taxon>Pseudomonadota</taxon>
        <taxon>Gammaproteobacteria</taxon>
        <taxon>Legionellales</taxon>
        <taxon>Legionellaceae</taxon>
        <taxon>Legionella</taxon>
    </lineage>
</organism>
<accession>A0A0W0X3A5</accession>
<feature type="chain" id="PRO_5006916094" evidence="1">
    <location>
        <begin position="20"/>
        <end position="78"/>
    </location>
</feature>
<proteinExistence type="predicted"/>
<dbReference type="RefSeq" id="WP_147370102.1">
    <property type="nucleotide sequence ID" value="NZ_LCUA01000038.1"/>
</dbReference>
<name>A0A0W0X3A5_9GAMM</name>
<feature type="signal peptide" evidence="1">
    <location>
        <begin position="1"/>
        <end position="19"/>
    </location>
</feature>
<dbReference type="EMBL" id="LNYP01000023">
    <property type="protein sequence ID" value="KTD39042.1"/>
    <property type="molecule type" value="Genomic_DNA"/>
</dbReference>
<gene>
    <name evidence="2" type="ORF">Loak_1163</name>
</gene>
<comment type="caution">
    <text evidence="2">The sequence shown here is derived from an EMBL/GenBank/DDBJ whole genome shotgun (WGS) entry which is preliminary data.</text>
</comment>
<dbReference type="AlphaFoldDB" id="A0A0W0X3A5"/>
<evidence type="ECO:0000313" key="3">
    <source>
        <dbReference type="Proteomes" id="UP000054858"/>
    </source>
</evidence>
<sequence>MKRMTVLAFLAIFSAELSAKNCGQFMGKKIVTSAGITCAEAKRVYRYFSKGKTAPGWTCGLSAGACSKGSQGFTFLFN</sequence>
<dbReference type="Proteomes" id="UP000054858">
    <property type="component" value="Unassembled WGS sequence"/>
</dbReference>